<feature type="compositionally biased region" description="Low complexity" evidence="15">
    <location>
        <begin position="519"/>
        <end position="530"/>
    </location>
</feature>
<feature type="domain" description="SPX" evidence="17">
    <location>
        <begin position="1"/>
        <end position="143"/>
    </location>
</feature>
<dbReference type="InterPro" id="IPR018966">
    <property type="entry name" value="VTC_domain"/>
</dbReference>
<keyword evidence="6 16" id="KW-0812">Transmembrane</keyword>
<evidence type="ECO:0000256" key="1">
    <source>
        <dbReference type="ARBA" id="ARBA00001936"/>
    </source>
</evidence>
<evidence type="ECO:0000256" key="14">
    <source>
        <dbReference type="ARBA" id="ARBA00081313"/>
    </source>
</evidence>
<evidence type="ECO:0000256" key="11">
    <source>
        <dbReference type="ARBA" id="ARBA00067464"/>
    </source>
</evidence>
<dbReference type="Pfam" id="PF02656">
    <property type="entry name" value="DUF202"/>
    <property type="match status" value="1"/>
</dbReference>
<dbReference type="FunFam" id="3.20.100.30:FF:000001">
    <property type="entry name" value="Vacuolar transporter chaperone 4"/>
    <property type="match status" value="1"/>
</dbReference>
<evidence type="ECO:0000313" key="19">
    <source>
        <dbReference type="Proteomes" id="UP000646827"/>
    </source>
</evidence>
<evidence type="ECO:0000256" key="8">
    <source>
        <dbReference type="ARBA" id="ARBA00023136"/>
    </source>
</evidence>
<evidence type="ECO:0000313" key="18">
    <source>
        <dbReference type="EMBL" id="KAG2220514.1"/>
    </source>
</evidence>
<dbReference type="EMBL" id="JAEPRB010000138">
    <property type="protein sequence ID" value="KAG2220514.1"/>
    <property type="molecule type" value="Genomic_DNA"/>
</dbReference>
<dbReference type="Proteomes" id="UP000646827">
    <property type="component" value="Unassembled WGS sequence"/>
</dbReference>
<dbReference type="OrthoDB" id="6493944at2759"/>
<dbReference type="PANTHER" id="PTHR46140">
    <property type="entry name" value="VACUOLAR TRANSPORTER CHAPERONE 1-RELATED"/>
    <property type="match status" value="1"/>
</dbReference>
<evidence type="ECO:0000256" key="6">
    <source>
        <dbReference type="ARBA" id="ARBA00022692"/>
    </source>
</evidence>
<evidence type="ECO:0000256" key="10">
    <source>
        <dbReference type="ARBA" id="ARBA00061390"/>
    </source>
</evidence>
<feature type="region of interest" description="Disordered" evidence="15">
    <location>
        <begin position="519"/>
        <end position="539"/>
    </location>
</feature>
<dbReference type="AlphaFoldDB" id="A0A8H7RZ28"/>
<feature type="transmembrane region" description="Helical" evidence="16">
    <location>
        <begin position="611"/>
        <end position="632"/>
    </location>
</feature>
<proteinExistence type="inferred from homology"/>
<comment type="catalytic activity">
    <reaction evidence="9">
        <text>[phosphate](n) + ATP = [phosphate](n+1) + ADP</text>
        <dbReference type="Rhea" id="RHEA:19573"/>
        <dbReference type="Rhea" id="RHEA-COMP:9859"/>
        <dbReference type="Rhea" id="RHEA-COMP:14280"/>
        <dbReference type="ChEBI" id="CHEBI:16838"/>
        <dbReference type="ChEBI" id="CHEBI:30616"/>
        <dbReference type="ChEBI" id="CHEBI:456216"/>
        <dbReference type="EC" id="2.7.4.1"/>
    </reaction>
    <physiologicalReaction direction="left-to-right" evidence="9">
        <dbReference type="Rhea" id="RHEA:19574"/>
    </physiologicalReaction>
</comment>
<accession>A0A8H7RZ28</accession>
<comment type="caution">
    <text evidence="18">The sequence shown here is derived from an EMBL/GenBank/DDBJ whole genome shotgun (WGS) entry which is preliminary data.</text>
</comment>
<evidence type="ECO:0000259" key="17">
    <source>
        <dbReference type="PROSITE" id="PS51382"/>
    </source>
</evidence>
<dbReference type="GO" id="GO:0008976">
    <property type="term" value="F:polyphosphate kinase activity"/>
    <property type="evidence" value="ECO:0007669"/>
    <property type="project" value="UniProtKB-EC"/>
</dbReference>
<gene>
    <name evidence="18" type="ORF">INT45_000925</name>
</gene>
<organism evidence="18 19">
    <name type="scientific">Circinella minor</name>
    <dbReference type="NCBI Taxonomy" id="1195481"/>
    <lineage>
        <taxon>Eukaryota</taxon>
        <taxon>Fungi</taxon>
        <taxon>Fungi incertae sedis</taxon>
        <taxon>Mucoromycota</taxon>
        <taxon>Mucoromycotina</taxon>
        <taxon>Mucoromycetes</taxon>
        <taxon>Mucorales</taxon>
        <taxon>Lichtheimiaceae</taxon>
        <taxon>Circinella</taxon>
    </lineage>
</organism>
<keyword evidence="5" id="KW-0808">Transferase</keyword>
<dbReference type="CDD" id="cd14480">
    <property type="entry name" value="SPX_VTC2_like"/>
    <property type="match status" value="1"/>
</dbReference>
<dbReference type="GO" id="GO:0006799">
    <property type="term" value="P:polyphosphate biosynthetic process"/>
    <property type="evidence" value="ECO:0007669"/>
    <property type="project" value="UniProtKB-ARBA"/>
</dbReference>
<sequence>MKFGHTLQTSLYPEWTFYYLAYDDLKRFLKKNSRGDQEWTEENESEFVERLEKELDKVYSFQRVKLEEINRRIESEAREVEELCRKEAPEEDEFTASEMELGHIIADVHDLAKFTRLNYTGFLKIIKKHDKVTRWPLKPMFMVRLNAKPFYKENYDALIVRISTLYDRVRTRGKERGGDAAAGGKQSAFVRNTTKYWVHPDNITELKLIILKHLPVLVFNPNKEFEPQDSAITSIYYDNDDFDLYMGRLEKSEGAEAIRMRWYGGMESNTIFVERKTHREDWTGEKSVKARFPVKEKYLNAFLKGEYTTDELFAKMREQGKHSEKEIQEMEQLAQEVQYTTLTKRLHPMMRTFYNRTAFQLPGDARVRISLDTELSLIREDNMGGKRRSGDNWRRTDIGVDYPFKQLPEEDICRFPYAVLEVKLQTHVGQEPPQWVVELVNSHLVESVPKFSKFIHGCATLLEDKINVLPFWLPQMDTDIRKPRICSFGVLRPTDTAGSSSASANEEDHVQIRMIAEATQTSTQPPAATSNENTPLLSSSEQQIQDYEGVEAKKRKNSILSPAGLRHLFKKSKTTFKRNDQQKDPARAARLAAAAAKPPPVKTYFANERTFLAWLQFTLLLGGLAIGLLNFSDEIGRISSGIFTALSLGVMIYALYNYHDRATRVSQNEIGEYSDKYGPAVLTGFVVLAISINFYLLYCINILSLELEWLKDRYWSDQDPPELHLAPWKQTESTVTFDVMFQLKDVLELKNITFQSYLAERWECLIMPGMNGLDGFLNTVFGDKDIKDSHSHYALLLECLEDKEEIMEEGLENPFIERTKYPLPTPSYILLYAETDHNGNDSIRAQLYQSRFDDDSTKILSNLYYPIMMATNSTNSGINYLEALGCMLADDQNEEDILTTTNGDRQEWKWDILAARDQDIMEKERLRQLQRPDFFAKPRPKPVPKKRNTIDLKFLLERQEAGGNTTTTSTTNSHNTTGSPISKGKRKELASSTASEQMRKSPEQARKKKTTAVDSWESENKDMIKKRLWGTMSKKRGHDRRSEKSKLLYHQIYQSCQYVFRRTMKDEQVNSKLLDQVIDKHLEFYEDLDKSL</sequence>
<evidence type="ECO:0000256" key="7">
    <source>
        <dbReference type="ARBA" id="ARBA00022989"/>
    </source>
</evidence>
<protein>
    <recommendedName>
        <fullName evidence="11">Vacuolar transporter chaperone complex subunit 4</fullName>
        <ecNumber evidence="3">2.7.4.1</ecNumber>
    </recommendedName>
    <alternativeName>
        <fullName evidence="13">Polyphosphate kinase</fullName>
    </alternativeName>
    <alternativeName>
        <fullName evidence="12">SPX-dependent polyphosphate polymerase VTC subunit 4</fullName>
    </alternativeName>
    <alternativeName>
        <fullName evidence="14">Vacuolar membrane polyphosphate polymerase catalytic subunit</fullName>
    </alternativeName>
</protein>
<dbReference type="InterPro" id="IPR003807">
    <property type="entry name" value="DUF202"/>
</dbReference>
<evidence type="ECO:0000256" key="9">
    <source>
        <dbReference type="ARBA" id="ARBA00050204"/>
    </source>
</evidence>
<name>A0A8H7RZ28_9FUNG</name>
<evidence type="ECO:0000256" key="16">
    <source>
        <dbReference type="SAM" id="Phobius"/>
    </source>
</evidence>
<comment type="subcellular location">
    <subcellularLocation>
        <location evidence="2">Vacuole membrane</location>
        <topology evidence="2">Multi-pass membrane protein</topology>
    </subcellularLocation>
</comment>
<dbReference type="GO" id="GO:0000329">
    <property type="term" value="C:fungal-type vacuole membrane"/>
    <property type="evidence" value="ECO:0007669"/>
    <property type="project" value="TreeGrafter"/>
</dbReference>
<evidence type="ECO:0000256" key="13">
    <source>
        <dbReference type="ARBA" id="ARBA00080494"/>
    </source>
</evidence>
<reference evidence="18 19" key="1">
    <citation type="submission" date="2020-12" db="EMBL/GenBank/DDBJ databases">
        <title>Metabolic potential, ecology and presence of endohyphal bacteria is reflected in genomic diversity of Mucoromycotina.</title>
        <authorList>
            <person name="Muszewska A."/>
            <person name="Okrasinska A."/>
            <person name="Steczkiewicz K."/>
            <person name="Drgas O."/>
            <person name="Orlowska M."/>
            <person name="Perlinska-Lenart U."/>
            <person name="Aleksandrzak-Piekarczyk T."/>
            <person name="Szatraj K."/>
            <person name="Zielenkiewicz U."/>
            <person name="Pilsyk S."/>
            <person name="Malc E."/>
            <person name="Mieczkowski P."/>
            <person name="Kruszewska J.S."/>
            <person name="Biernat P."/>
            <person name="Pawlowska J."/>
        </authorList>
    </citation>
    <scope>NUCLEOTIDE SEQUENCE [LARGE SCALE GENOMIC DNA]</scope>
    <source>
        <strain evidence="18 19">CBS 142.35</strain>
    </source>
</reference>
<feature type="transmembrane region" description="Helical" evidence="16">
    <location>
        <begin position="638"/>
        <end position="656"/>
    </location>
</feature>
<dbReference type="GO" id="GO:0033254">
    <property type="term" value="C:vacuolar transporter chaperone complex"/>
    <property type="evidence" value="ECO:0007669"/>
    <property type="project" value="TreeGrafter"/>
</dbReference>
<evidence type="ECO:0000256" key="4">
    <source>
        <dbReference type="ARBA" id="ARBA00022554"/>
    </source>
</evidence>
<dbReference type="EC" id="2.7.4.1" evidence="3"/>
<feature type="compositionally biased region" description="Low complexity" evidence="15">
    <location>
        <begin position="962"/>
        <end position="979"/>
    </location>
</feature>
<feature type="region of interest" description="Disordered" evidence="15">
    <location>
        <begin position="959"/>
        <end position="1017"/>
    </location>
</feature>
<dbReference type="CDD" id="cd07751">
    <property type="entry name" value="PolyPPase_VTC4_like"/>
    <property type="match status" value="1"/>
</dbReference>
<keyword evidence="19" id="KW-1185">Reference proteome</keyword>
<evidence type="ECO:0000256" key="12">
    <source>
        <dbReference type="ARBA" id="ARBA00075894"/>
    </source>
</evidence>
<evidence type="ECO:0000256" key="2">
    <source>
        <dbReference type="ARBA" id="ARBA00004128"/>
    </source>
</evidence>
<evidence type="ECO:0000256" key="15">
    <source>
        <dbReference type="SAM" id="MobiDB-lite"/>
    </source>
</evidence>
<keyword evidence="7 16" id="KW-1133">Transmembrane helix</keyword>
<dbReference type="InterPro" id="IPR042267">
    <property type="entry name" value="VTC_sf"/>
</dbReference>
<comment type="similarity">
    <text evidence="10">Belongs to the VTC4 family.</text>
</comment>
<dbReference type="InterPro" id="IPR004331">
    <property type="entry name" value="SPX_dom"/>
</dbReference>
<evidence type="ECO:0000256" key="3">
    <source>
        <dbReference type="ARBA" id="ARBA00012960"/>
    </source>
</evidence>
<comment type="cofactor">
    <cofactor evidence="1">
        <name>Mn(2+)</name>
        <dbReference type="ChEBI" id="CHEBI:29035"/>
    </cofactor>
</comment>
<evidence type="ECO:0000256" key="5">
    <source>
        <dbReference type="ARBA" id="ARBA00022679"/>
    </source>
</evidence>
<keyword evidence="8 16" id="KW-0472">Membrane</keyword>
<dbReference type="InterPro" id="IPR051572">
    <property type="entry name" value="VTC_Complex_Subunit"/>
</dbReference>
<feature type="transmembrane region" description="Helical" evidence="16">
    <location>
        <begin position="677"/>
        <end position="698"/>
    </location>
</feature>
<keyword evidence="4" id="KW-0926">Vacuole</keyword>
<dbReference type="Pfam" id="PF09359">
    <property type="entry name" value="VTC"/>
    <property type="match status" value="1"/>
</dbReference>
<dbReference type="PROSITE" id="PS51382">
    <property type="entry name" value="SPX"/>
    <property type="match status" value="1"/>
</dbReference>
<dbReference type="PANTHER" id="PTHR46140:SF1">
    <property type="entry name" value="VACUOLAR TRANSPORTER CHAPERONE COMPLEX SUBUNIT 4-RELATED"/>
    <property type="match status" value="1"/>
</dbReference>
<dbReference type="Gene3D" id="3.20.100.30">
    <property type="entry name" value="VTC, catalytic tunnel domain"/>
    <property type="match status" value="1"/>
</dbReference>